<dbReference type="PROSITE" id="PS00154">
    <property type="entry name" value="ATPASE_E1_E2"/>
    <property type="match status" value="1"/>
</dbReference>
<keyword evidence="7" id="KW-0597">Phosphoprotein</keyword>
<dbReference type="InterPro" id="IPR036412">
    <property type="entry name" value="HAD-like_sf"/>
</dbReference>
<feature type="domain" description="HMA" evidence="24">
    <location>
        <begin position="177"/>
        <end position="239"/>
    </location>
</feature>
<keyword evidence="11 23" id="KW-0547">Nucleotide-binding</keyword>
<dbReference type="SFLD" id="SFLDF00027">
    <property type="entry name" value="p-type_atpase"/>
    <property type="match status" value="1"/>
</dbReference>
<dbReference type="InterPro" id="IPR006122">
    <property type="entry name" value="HMA_Cu_ion-bd"/>
</dbReference>
<comment type="similarity">
    <text evidence="2 23">Belongs to the cation transport ATPase (P-type) (TC 3.A.3) family. Type IB subfamily.</text>
</comment>
<evidence type="ECO:0000256" key="6">
    <source>
        <dbReference type="ARBA" id="ARBA00022475"/>
    </source>
</evidence>
<dbReference type="AlphaFoldDB" id="A0A7T5VCH3"/>
<evidence type="ECO:0000256" key="5">
    <source>
        <dbReference type="ARBA" id="ARBA00022448"/>
    </source>
</evidence>
<dbReference type="InterPro" id="IPR006121">
    <property type="entry name" value="HMA_dom"/>
</dbReference>
<dbReference type="SUPFAM" id="SSF81665">
    <property type="entry name" value="Calcium ATPase, transmembrane domain M"/>
    <property type="match status" value="1"/>
</dbReference>
<dbReference type="InterPro" id="IPR017969">
    <property type="entry name" value="Heavy-metal-associated_CS"/>
</dbReference>
<dbReference type="Gene3D" id="3.30.70.100">
    <property type="match status" value="3"/>
</dbReference>
<comment type="catalytic activity">
    <reaction evidence="22">
        <text>Cu(+)(in) + ATP + H2O = Cu(+)(out) + ADP + phosphate + H(+)</text>
        <dbReference type="Rhea" id="RHEA:25792"/>
        <dbReference type="ChEBI" id="CHEBI:15377"/>
        <dbReference type="ChEBI" id="CHEBI:15378"/>
        <dbReference type="ChEBI" id="CHEBI:30616"/>
        <dbReference type="ChEBI" id="CHEBI:43474"/>
        <dbReference type="ChEBI" id="CHEBI:49552"/>
        <dbReference type="ChEBI" id="CHEBI:456216"/>
        <dbReference type="EC" id="7.2.2.8"/>
    </reaction>
</comment>
<feature type="transmembrane region" description="Helical" evidence="23">
    <location>
        <begin position="581"/>
        <end position="603"/>
    </location>
</feature>
<evidence type="ECO:0000256" key="20">
    <source>
        <dbReference type="ARBA" id="ARBA00029719"/>
    </source>
</evidence>
<dbReference type="CDD" id="cd00371">
    <property type="entry name" value="HMA"/>
    <property type="match status" value="3"/>
</dbReference>
<feature type="transmembrane region" description="Helical" evidence="23">
    <location>
        <begin position="361"/>
        <end position="379"/>
    </location>
</feature>
<name>A0A7T5VCH3_9BACT</name>
<dbReference type="GO" id="GO:0005507">
    <property type="term" value="F:copper ion binding"/>
    <property type="evidence" value="ECO:0007669"/>
    <property type="project" value="InterPro"/>
</dbReference>
<gene>
    <name evidence="25" type="ORF">HP555_05570</name>
</gene>
<dbReference type="Proteomes" id="UP000596092">
    <property type="component" value="Chromosome"/>
</dbReference>
<evidence type="ECO:0000256" key="15">
    <source>
        <dbReference type="ARBA" id="ARBA00022967"/>
    </source>
</evidence>
<evidence type="ECO:0000256" key="18">
    <source>
        <dbReference type="ARBA" id="ARBA00023065"/>
    </source>
</evidence>
<comment type="subcellular location">
    <subcellularLocation>
        <location evidence="1">Cell membrane</location>
        <topology evidence="1">Multi-pass membrane protein</topology>
    </subcellularLocation>
</comment>
<dbReference type="InterPro" id="IPR008250">
    <property type="entry name" value="ATPase_P-typ_transduc_dom_A_sf"/>
</dbReference>
<dbReference type="GO" id="GO:0140581">
    <property type="term" value="F:P-type monovalent copper transporter activity"/>
    <property type="evidence" value="ECO:0007669"/>
    <property type="project" value="UniProtKB-EC"/>
</dbReference>
<dbReference type="GO" id="GO:0055070">
    <property type="term" value="P:copper ion homeostasis"/>
    <property type="evidence" value="ECO:0007669"/>
    <property type="project" value="TreeGrafter"/>
</dbReference>
<sequence length="988" mass="104042">MSISDPSAVPSTSPVFCLSVEGMTCEHCQTRVEQAALGVDGVVEAGVDLAAGTLSVRGGDPQAVIHALAEAGYPAKENKTCLPTPPPLPVHQKAAAAEVAVPVRPYLLRIDEMHCASCVGRVEQAILAVPGVQAAAVNLIEKSAAVEGGDPAQVIEVLDQAGYPAALVKEPQLSREDGYEIDILGMHCASCVSRVEQALLKVPGVTDVSVNLIEKKALIRGGQPSQAVQAVVDQGYGASLRVRSTNDSFVIRVHTQPEPGNLEQIREILLAQDPNADMTVEDQLLKITTSQHPADILLRIADIGLEVSLEETFVDPSLQQAEETRQEIRLAWRRAILAGVVGTAVMVGHMSGLFPHPEDGQLFWAGAALLCLLTMMYSGRNYFIGAWKQAKHGAANMDTLVALGTGAAWVSSLVVIVDPEFIPGAGDNLFLDASVMILAFLQLGRALETRAKRTTSEAIGALVGLRARTALVVRTAGQVEIPVSLLRIGDRLRVKPGEKVPIDGEIIDGRTTIDESMLTGEPLAVSRAVGDTVTGGTINRSGSFILEVTRLGEDTTLARIIRMVKTAQMSKPPIGRLVDRIAGIFVPIVITISLITLLAWLGLASDLPLAHGITAAIAVLVIACPCALGLATPIAIMVGTSRAAQSNVLIRNSDALQTAAALTHVVVDKTGTLTEGRPAVTSVYPGAGYTEREVLLWAASLEVGSEHPLAEAVLTAQSEQGGALAQVDAFKAVTGRGVSAEHNDVTYLLGSYKFLKEEGVVLPADLLDRARHEADQGGTPIWLGKGVEVMGLLILKDPLRQDSAASIKRLQSMGIEVVMCSGDNRATAEAVAKEVGISQVHSEILPEEKLQVIRTLQEQGGKVGMVGDGVNDAPALAQADTGFAIGSGTDVAIENADITLAGDSLLLVADAITISEATLRNIKQNLFGAFIYNVIGIPLAAGVFYPFTGWLLDPMFASAAMALSSVTVVTNANRLRFFQPRGEAGVTS</sequence>
<evidence type="ECO:0000256" key="22">
    <source>
        <dbReference type="ARBA" id="ARBA00049289"/>
    </source>
</evidence>
<dbReference type="SFLD" id="SFLDG00002">
    <property type="entry name" value="C1.7:_P-type_atpase_like"/>
    <property type="match status" value="1"/>
</dbReference>
<dbReference type="EC" id="7.2.2.8" evidence="3"/>
<dbReference type="Pfam" id="PF00702">
    <property type="entry name" value="Hydrolase"/>
    <property type="match status" value="1"/>
</dbReference>
<protein>
    <recommendedName>
        <fullName evidence="4">Copper-exporting P-type ATPase</fullName>
        <ecNumber evidence="3">7.2.2.8</ecNumber>
    </recommendedName>
    <alternativeName>
        <fullName evidence="20">Copper-exporting P-type ATPase A</fullName>
    </alternativeName>
    <alternativeName>
        <fullName evidence="21">Cu(+)-exporting ATPase</fullName>
    </alternativeName>
</protein>
<keyword evidence="19 23" id="KW-0472">Membrane</keyword>
<evidence type="ECO:0000256" key="2">
    <source>
        <dbReference type="ARBA" id="ARBA00006024"/>
    </source>
</evidence>
<evidence type="ECO:0000256" key="21">
    <source>
        <dbReference type="ARBA" id="ARBA00033239"/>
    </source>
</evidence>
<evidence type="ECO:0000256" key="4">
    <source>
        <dbReference type="ARBA" id="ARBA00015102"/>
    </source>
</evidence>
<dbReference type="Gene3D" id="3.40.1110.10">
    <property type="entry name" value="Calcium-transporting ATPase, cytoplasmic domain N"/>
    <property type="match status" value="1"/>
</dbReference>
<evidence type="ECO:0000256" key="19">
    <source>
        <dbReference type="ARBA" id="ARBA00023136"/>
    </source>
</evidence>
<feature type="transmembrane region" description="Helical" evidence="23">
    <location>
        <begin position="926"/>
        <end position="948"/>
    </location>
</feature>
<evidence type="ECO:0000256" key="7">
    <source>
        <dbReference type="ARBA" id="ARBA00022553"/>
    </source>
</evidence>
<dbReference type="Pfam" id="PF00403">
    <property type="entry name" value="HMA"/>
    <property type="match status" value="3"/>
</dbReference>
<dbReference type="SUPFAM" id="SSF55008">
    <property type="entry name" value="HMA, heavy metal-associated domain"/>
    <property type="match status" value="3"/>
</dbReference>
<dbReference type="InterPro" id="IPR023298">
    <property type="entry name" value="ATPase_P-typ_TM_dom_sf"/>
</dbReference>
<dbReference type="KEGG" id="dog:HP555_05570"/>
<organism evidence="25 26">
    <name type="scientific">Desulfobulbus oligotrophicus</name>
    <dbReference type="NCBI Taxonomy" id="1909699"/>
    <lineage>
        <taxon>Bacteria</taxon>
        <taxon>Pseudomonadati</taxon>
        <taxon>Thermodesulfobacteriota</taxon>
        <taxon>Desulfobulbia</taxon>
        <taxon>Desulfobulbales</taxon>
        <taxon>Desulfobulbaceae</taxon>
        <taxon>Desulfobulbus</taxon>
    </lineage>
</organism>
<dbReference type="GO" id="GO:0060003">
    <property type="term" value="P:copper ion export"/>
    <property type="evidence" value="ECO:0007669"/>
    <property type="project" value="UniProtKB-ARBA"/>
</dbReference>
<evidence type="ECO:0000256" key="17">
    <source>
        <dbReference type="ARBA" id="ARBA00023008"/>
    </source>
</evidence>
<dbReference type="RefSeq" id="WP_199264191.1">
    <property type="nucleotide sequence ID" value="NZ_CP054140.1"/>
</dbReference>
<dbReference type="InterPro" id="IPR027256">
    <property type="entry name" value="P-typ_ATPase_IB"/>
</dbReference>
<keyword evidence="16 23" id="KW-1133">Transmembrane helix</keyword>
<evidence type="ECO:0000256" key="14">
    <source>
        <dbReference type="ARBA" id="ARBA00022842"/>
    </source>
</evidence>
<dbReference type="NCBIfam" id="TIGR01494">
    <property type="entry name" value="ATPase_P-type"/>
    <property type="match status" value="1"/>
</dbReference>
<dbReference type="Gene3D" id="3.40.50.1000">
    <property type="entry name" value="HAD superfamily/HAD-like"/>
    <property type="match status" value="1"/>
</dbReference>
<dbReference type="SUPFAM" id="SSF56784">
    <property type="entry name" value="HAD-like"/>
    <property type="match status" value="1"/>
</dbReference>
<dbReference type="InterPro" id="IPR018303">
    <property type="entry name" value="ATPase_P-typ_P_site"/>
</dbReference>
<dbReference type="InterPro" id="IPR023214">
    <property type="entry name" value="HAD_sf"/>
</dbReference>
<keyword evidence="8 23" id="KW-0812">Transmembrane</keyword>
<dbReference type="SFLD" id="SFLDS00003">
    <property type="entry name" value="Haloacid_Dehalogenase"/>
    <property type="match status" value="1"/>
</dbReference>
<keyword evidence="26" id="KW-1185">Reference proteome</keyword>
<evidence type="ECO:0000256" key="3">
    <source>
        <dbReference type="ARBA" id="ARBA00012517"/>
    </source>
</evidence>
<dbReference type="InterPro" id="IPR023299">
    <property type="entry name" value="ATPase_P-typ_cyto_dom_N"/>
</dbReference>
<feature type="domain" description="HMA" evidence="24">
    <location>
        <begin position="14"/>
        <end position="76"/>
    </location>
</feature>
<keyword evidence="18" id="KW-0406">Ion transport</keyword>
<keyword evidence="6 23" id="KW-1003">Cell membrane</keyword>
<keyword evidence="13 23" id="KW-0067">ATP-binding</keyword>
<evidence type="ECO:0000259" key="24">
    <source>
        <dbReference type="PROSITE" id="PS50846"/>
    </source>
</evidence>
<dbReference type="PANTHER" id="PTHR43520">
    <property type="entry name" value="ATP7, ISOFORM B"/>
    <property type="match status" value="1"/>
</dbReference>
<accession>A0A7T5VCH3</accession>
<evidence type="ECO:0000256" key="13">
    <source>
        <dbReference type="ARBA" id="ARBA00022840"/>
    </source>
</evidence>
<evidence type="ECO:0000256" key="11">
    <source>
        <dbReference type="ARBA" id="ARBA00022741"/>
    </source>
</evidence>
<keyword evidence="9 23" id="KW-0479">Metal-binding</keyword>
<reference evidence="25 26" key="1">
    <citation type="submission" date="2020-05" db="EMBL/GenBank/DDBJ databases">
        <title>Complete genome of Desulfobulbus oligotrophicus.</title>
        <authorList>
            <person name="Podar M."/>
        </authorList>
    </citation>
    <scope>NUCLEOTIDE SEQUENCE [LARGE SCALE GENOMIC DNA]</scope>
    <source>
        <strain evidence="25 26">Prop6</strain>
    </source>
</reference>
<dbReference type="SUPFAM" id="SSF81653">
    <property type="entry name" value="Calcium ATPase, transduction domain A"/>
    <property type="match status" value="1"/>
</dbReference>
<evidence type="ECO:0000256" key="16">
    <source>
        <dbReference type="ARBA" id="ARBA00022989"/>
    </source>
</evidence>
<evidence type="ECO:0000313" key="26">
    <source>
        <dbReference type="Proteomes" id="UP000596092"/>
    </source>
</evidence>
<dbReference type="PANTHER" id="PTHR43520:SF6">
    <property type="entry name" value="COPPER-EXPORTING P-TYPE ATPASE"/>
    <property type="match status" value="1"/>
</dbReference>
<dbReference type="PROSITE" id="PS01047">
    <property type="entry name" value="HMA_1"/>
    <property type="match status" value="1"/>
</dbReference>
<evidence type="ECO:0000256" key="8">
    <source>
        <dbReference type="ARBA" id="ARBA00022692"/>
    </source>
</evidence>
<keyword evidence="10" id="KW-0677">Repeat</keyword>
<keyword evidence="15" id="KW-1278">Translocase</keyword>
<dbReference type="FunFam" id="2.70.150.10:FF:000020">
    <property type="entry name" value="Copper-exporting P-type ATPase A"/>
    <property type="match status" value="1"/>
</dbReference>
<dbReference type="NCBIfam" id="TIGR01525">
    <property type="entry name" value="ATPase-IB_hvy"/>
    <property type="match status" value="1"/>
</dbReference>
<evidence type="ECO:0000256" key="10">
    <source>
        <dbReference type="ARBA" id="ARBA00022737"/>
    </source>
</evidence>
<dbReference type="PRINTS" id="PR00119">
    <property type="entry name" value="CATATPASE"/>
</dbReference>
<feature type="domain" description="HMA" evidence="24">
    <location>
        <begin position="104"/>
        <end position="166"/>
    </location>
</feature>
<evidence type="ECO:0000256" key="23">
    <source>
        <dbReference type="RuleBase" id="RU362081"/>
    </source>
</evidence>
<evidence type="ECO:0000256" key="12">
    <source>
        <dbReference type="ARBA" id="ARBA00022796"/>
    </source>
</evidence>
<keyword evidence="12" id="KW-0187">Copper transport</keyword>
<dbReference type="InterPro" id="IPR044492">
    <property type="entry name" value="P_typ_ATPase_HD_dom"/>
</dbReference>
<dbReference type="NCBIfam" id="TIGR01511">
    <property type="entry name" value="ATPase-IB1_Cu"/>
    <property type="match status" value="1"/>
</dbReference>
<dbReference type="EMBL" id="CP054140">
    <property type="protein sequence ID" value="QQG65370.1"/>
    <property type="molecule type" value="Genomic_DNA"/>
</dbReference>
<feature type="transmembrane region" description="Helical" evidence="23">
    <location>
        <begin position="335"/>
        <end position="355"/>
    </location>
</feature>
<feature type="transmembrane region" description="Helical" evidence="23">
    <location>
        <begin position="609"/>
        <end position="636"/>
    </location>
</feature>
<dbReference type="NCBIfam" id="TIGR00003">
    <property type="entry name" value="copper ion binding protein"/>
    <property type="match status" value="1"/>
</dbReference>
<evidence type="ECO:0000256" key="1">
    <source>
        <dbReference type="ARBA" id="ARBA00004651"/>
    </source>
</evidence>
<keyword evidence="17" id="KW-0186">Copper</keyword>
<dbReference type="PROSITE" id="PS50846">
    <property type="entry name" value="HMA_2"/>
    <property type="match status" value="3"/>
</dbReference>
<keyword evidence="5" id="KW-0813">Transport</keyword>
<dbReference type="GO" id="GO:0043682">
    <property type="term" value="F:P-type divalent copper transporter activity"/>
    <property type="evidence" value="ECO:0007669"/>
    <property type="project" value="TreeGrafter"/>
</dbReference>
<dbReference type="Gene3D" id="2.70.150.10">
    <property type="entry name" value="Calcium-transporting ATPase, cytoplasmic transduction domain A"/>
    <property type="match status" value="1"/>
</dbReference>
<dbReference type="CDD" id="cd02094">
    <property type="entry name" value="P-type_ATPase_Cu-like"/>
    <property type="match status" value="1"/>
</dbReference>
<dbReference type="InterPro" id="IPR059000">
    <property type="entry name" value="ATPase_P-type_domA"/>
</dbReference>
<dbReference type="PRINTS" id="PR00120">
    <property type="entry name" value="HATPASE"/>
</dbReference>
<dbReference type="Pfam" id="PF00122">
    <property type="entry name" value="E1-E2_ATPase"/>
    <property type="match status" value="1"/>
</dbReference>
<keyword evidence="14" id="KW-0460">Magnesium</keyword>
<dbReference type="GO" id="GO:0005524">
    <property type="term" value="F:ATP binding"/>
    <property type="evidence" value="ECO:0007669"/>
    <property type="project" value="UniProtKB-UniRule"/>
</dbReference>
<evidence type="ECO:0000256" key="9">
    <source>
        <dbReference type="ARBA" id="ARBA00022723"/>
    </source>
</evidence>
<dbReference type="GO" id="GO:0005886">
    <property type="term" value="C:plasma membrane"/>
    <property type="evidence" value="ECO:0007669"/>
    <property type="project" value="UniProtKB-SubCell"/>
</dbReference>
<dbReference type="InterPro" id="IPR001757">
    <property type="entry name" value="P_typ_ATPase"/>
</dbReference>
<dbReference type="GO" id="GO:0016887">
    <property type="term" value="F:ATP hydrolysis activity"/>
    <property type="evidence" value="ECO:0007669"/>
    <property type="project" value="InterPro"/>
</dbReference>
<dbReference type="InterPro" id="IPR036163">
    <property type="entry name" value="HMA_dom_sf"/>
</dbReference>
<evidence type="ECO:0000313" key="25">
    <source>
        <dbReference type="EMBL" id="QQG65370.1"/>
    </source>
</evidence>
<proteinExistence type="inferred from homology"/>